<dbReference type="InterPro" id="IPR050951">
    <property type="entry name" value="Retrovirus_Pol_polyprotein"/>
</dbReference>
<dbReference type="InterPro" id="IPR043502">
    <property type="entry name" value="DNA/RNA_pol_sf"/>
</dbReference>
<reference evidence="1" key="1">
    <citation type="submission" date="2020-06" db="EMBL/GenBank/DDBJ databases">
        <authorList>
            <person name="Li T."/>
            <person name="Hu X."/>
            <person name="Zhang T."/>
            <person name="Song X."/>
            <person name="Zhang H."/>
            <person name="Dai N."/>
            <person name="Sheng W."/>
            <person name="Hou X."/>
            <person name="Wei L."/>
        </authorList>
    </citation>
    <scope>NUCLEOTIDE SEQUENCE</scope>
    <source>
        <strain evidence="1">KEN1</strain>
        <tissue evidence="1">Leaf</tissue>
    </source>
</reference>
<dbReference type="EMBL" id="JACGWN010000013">
    <property type="protein sequence ID" value="KAL0412115.1"/>
    <property type="molecule type" value="Genomic_DNA"/>
</dbReference>
<proteinExistence type="predicted"/>
<dbReference type="SUPFAM" id="SSF56672">
    <property type="entry name" value="DNA/RNA polymerases"/>
    <property type="match status" value="1"/>
</dbReference>
<name>A0AAW2U5D7_9LAMI</name>
<protein>
    <recommendedName>
        <fullName evidence="2">Reverse transcriptase/retrotransposon-derived protein RNase H-like domain-containing protein</fullName>
    </recommendedName>
</protein>
<dbReference type="AlphaFoldDB" id="A0AAW2U5D7"/>
<comment type="caution">
    <text evidence="1">The sequence shown here is derived from an EMBL/GenBank/DDBJ whole genome shotgun (WGS) entry which is preliminary data.</text>
</comment>
<reference evidence="1" key="2">
    <citation type="journal article" date="2024" name="Plant">
        <title>Genomic evolution and insights into agronomic trait innovations of Sesamum species.</title>
        <authorList>
            <person name="Miao H."/>
            <person name="Wang L."/>
            <person name="Qu L."/>
            <person name="Liu H."/>
            <person name="Sun Y."/>
            <person name="Le M."/>
            <person name="Wang Q."/>
            <person name="Wei S."/>
            <person name="Zheng Y."/>
            <person name="Lin W."/>
            <person name="Duan Y."/>
            <person name="Cao H."/>
            <person name="Xiong S."/>
            <person name="Wang X."/>
            <person name="Wei L."/>
            <person name="Li C."/>
            <person name="Ma Q."/>
            <person name="Ju M."/>
            <person name="Zhao R."/>
            <person name="Li G."/>
            <person name="Mu C."/>
            <person name="Tian Q."/>
            <person name="Mei H."/>
            <person name="Zhang T."/>
            <person name="Gao T."/>
            <person name="Zhang H."/>
        </authorList>
    </citation>
    <scope>NUCLEOTIDE SEQUENCE</scope>
    <source>
        <strain evidence="1">KEN1</strain>
    </source>
</reference>
<sequence>MLVKSKKAGDHVADLEETFSVLRKYRLKLNPAKCVFGVRGGHFLGFMVTQRGIETNPLKIKAILDMKAPTCVNKVQKLTGRIAALSRFISKAAEKSLPFFKVLRKVKTFEWDTPCQQAFEELKSYLAGLPLLVKPSQGDTLYLYLSVTSQAVGSVLIREEEGK</sequence>
<organism evidence="1">
    <name type="scientific">Sesamum latifolium</name>
    <dbReference type="NCBI Taxonomy" id="2727402"/>
    <lineage>
        <taxon>Eukaryota</taxon>
        <taxon>Viridiplantae</taxon>
        <taxon>Streptophyta</taxon>
        <taxon>Embryophyta</taxon>
        <taxon>Tracheophyta</taxon>
        <taxon>Spermatophyta</taxon>
        <taxon>Magnoliopsida</taxon>
        <taxon>eudicotyledons</taxon>
        <taxon>Gunneridae</taxon>
        <taxon>Pentapetalae</taxon>
        <taxon>asterids</taxon>
        <taxon>lamiids</taxon>
        <taxon>Lamiales</taxon>
        <taxon>Pedaliaceae</taxon>
        <taxon>Sesamum</taxon>
    </lineage>
</organism>
<dbReference type="InterPro" id="IPR043128">
    <property type="entry name" value="Rev_trsase/Diguanyl_cyclase"/>
</dbReference>
<dbReference type="Gene3D" id="3.30.70.270">
    <property type="match status" value="2"/>
</dbReference>
<dbReference type="PANTHER" id="PTHR37984:SF5">
    <property type="entry name" value="PROTEIN NYNRIN-LIKE"/>
    <property type="match status" value="1"/>
</dbReference>
<evidence type="ECO:0000313" key="1">
    <source>
        <dbReference type="EMBL" id="KAL0412115.1"/>
    </source>
</evidence>
<dbReference type="PANTHER" id="PTHR37984">
    <property type="entry name" value="PROTEIN CBG26694"/>
    <property type="match status" value="1"/>
</dbReference>
<accession>A0AAW2U5D7</accession>
<evidence type="ECO:0008006" key="2">
    <source>
        <dbReference type="Google" id="ProtNLM"/>
    </source>
</evidence>
<gene>
    <name evidence="1" type="ORF">Slati_3801200</name>
</gene>